<feature type="transmembrane region" description="Helical" evidence="4">
    <location>
        <begin position="6"/>
        <end position="30"/>
    </location>
</feature>
<dbReference type="PROSITE" id="PS00041">
    <property type="entry name" value="HTH_ARAC_FAMILY_1"/>
    <property type="match status" value="1"/>
</dbReference>
<dbReference type="InterPro" id="IPR018060">
    <property type="entry name" value="HTH_AraC"/>
</dbReference>
<feature type="transmembrane region" description="Helical" evidence="4">
    <location>
        <begin position="70"/>
        <end position="90"/>
    </location>
</feature>
<keyword evidence="4" id="KW-1133">Transmembrane helix</keyword>
<dbReference type="Pfam" id="PF12833">
    <property type="entry name" value="HTH_18"/>
    <property type="match status" value="1"/>
</dbReference>
<dbReference type="SUPFAM" id="SSF46689">
    <property type="entry name" value="Homeodomain-like"/>
    <property type="match status" value="1"/>
</dbReference>
<dbReference type="Gene3D" id="1.10.10.60">
    <property type="entry name" value="Homeodomain-like"/>
    <property type="match status" value="2"/>
</dbReference>
<feature type="transmembrane region" description="Helical" evidence="4">
    <location>
        <begin position="42"/>
        <end position="64"/>
    </location>
</feature>
<evidence type="ECO:0000256" key="2">
    <source>
        <dbReference type="ARBA" id="ARBA00023125"/>
    </source>
</evidence>
<keyword evidence="3" id="KW-0804">Transcription</keyword>
<feature type="transmembrane region" description="Helical" evidence="4">
    <location>
        <begin position="102"/>
        <end position="123"/>
    </location>
</feature>
<feature type="transmembrane region" description="Helical" evidence="4">
    <location>
        <begin position="239"/>
        <end position="257"/>
    </location>
</feature>
<feature type="transmembrane region" description="Helical" evidence="4">
    <location>
        <begin position="207"/>
        <end position="227"/>
    </location>
</feature>
<gene>
    <name evidence="6" type="ORF">GCM10022407_19440</name>
</gene>
<evidence type="ECO:0000256" key="4">
    <source>
        <dbReference type="SAM" id="Phobius"/>
    </source>
</evidence>
<evidence type="ECO:0000313" key="7">
    <source>
        <dbReference type="Proteomes" id="UP001501556"/>
    </source>
</evidence>
<dbReference type="PROSITE" id="PS01124">
    <property type="entry name" value="HTH_ARAC_FAMILY_2"/>
    <property type="match status" value="1"/>
</dbReference>
<keyword evidence="1" id="KW-0805">Transcription regulation</keyword>
<dbReference type="Proteomes" id="UP001501556">
    <property type="component" value="Unassembled WGS sequence"/>
</dbReference>
<dbReference type="InterPro" id="IPR018062">
    <property type="entry name" value="HTH_AraC-typ_CS"/>
</dbReference>
<proteinExistence type="predicted"/>
<name>A0ABP7Q0E7_9BACT</name>
<sequence length="406" mass="45681">MPAVLPFLNLWSVLILLGAAQGLLLSWTFFFSPEGRALSNRLLALLVLSLALLVVEILLCYSGYVQFAPFFVGLTEPLTFVVSPLLYLYARSLTESAFRWRPRYLLLLLPAVAHAVYLVPFFAQSNAWKLRTVAESFHQPHLVTAVAEHPFWWFGTYDRFYDFFYLVLGSYLLLYLGLLLRTFFGYQRQQAARPAAPAPLLGWLKRLGIGFGLLLLVYLGATTYFHVASPTSGTDAGDVWVASLISLLFYSMSGRAISRSTLLALQTPPEELPEEPAAPRRKYEKTALAPEATADILARLRTLMATDRPYQNPDLSLADLAAQLRLPPHHLSQVINEQCQQNFFDFLNSYRIEEVKRQLQLPETAHLKLEEIGFAAGFNSKSAFNAAFKKSTQTTPSQFRKTMLSA</sequence>
<keyword evidence="7" id="KW-1185">Reference proteome</keyword>
<comment type="caution">
    <text evidence="6">The sequence shown here is derived from an EMBL/GenBank/DDBJ whole genome shotgun (WGS) entry which is preliminary data.</text>
</comment>
<protein>
    <recommendedName>
        <fullName evidence="5">HTH araC/xylS-type domain-containing protein</fullName>
    </recommendedName>
</protein>
<evidence type="ECO:0000256" key="1">
    <source>
        <dbReference type="ARBA" id="ARBA00023015"/>
    </source>
</evidence>
<feature type="domain" description="HTH araC/xylS-type" evidence="5">
    <location>
        <begin position="298"/>
        <end position="402"/>
    </location>
</feature>
<organism evidence="6 7">
    <name type="scientific">Hymenobacter antarcticus</name>
    <dbReference type="NCBI Taxonomy" id="486270"/>
    <lineage>
        <taxon>Bacteria</taxon>
        <taxon>Pseudomonadati</taxon>
        <taxon>Bacteroidota</taxon>
        <taxon>Cytophagia</taxon>
        <taxon>Cytophagales</taxon>
        <taxon>Hymenobacteraceae</taxon>
        <taxon>Hymenobacter</taxon>
    </lineage>
</organism>
<feature type="transmembrane region" description="Helical" evidence="4">
    <location>
        <begin position="163"/>
        <end position="186"/>
    </location>
</feature>
<accession>A0ABP7Q0E7</accession>
<evidence type="ECO:0000313" key="6">
    <source>
        <dbReference type="EMBL" id="GAA3973747.1"/>
    </source>
</evidence>
<dbReference type="SMART" id="SM00342">
    <property type="entry name" value="HTH_ARAC"/>
    <property type="match status" value="1"/>
</dbReference>
<keyword evidence="4" id="KW-0812">Transmembrane</keyword>
<keyword evidence="4" id="KW-0472">Membrane</keyword>
<keyword evidence="2" id="KW-0238">DNA-binding</keyword>
<dbReference type="InterPro" id="IPR009057">
    <property type="entry name" value="Homeodomain-like_sf"/>
</dbReference>
<evidence type="ECO:0000259" key="5">
    <source>
        <dbReference type="PROSITE" id="PS01124"/>
    </source>
</evidence>
<dbReference type="PANTHER" id="PTHR43280:SF29">
    <property type="entry name" value="ARAC-FAMILY TRANSCRIPTIONAL REGULATOR"/>
    <property type="match status" value="1"/>
</dbReference>
<reference evidence="7" key="1">
    <citation type="journal article" date="2019" name="Int. J. Syst. Evol. Microbiol.">
        <title>The Global Catalogue of Microorganisms (GCM) 10K type strain sequencing project: providing services to taxonomists for standard genome sequencing and annotation.</title>
        <authorList>
            <consortium name="The Broad Institute Genomics Platform"/>
            <consortium name="The Broad Institute Genome Sequencing Center for Infectious Disease"/>
            <person name="Wu L."/>
            <person name="Ma J."/>
        </authorList>
    </citation>
    <scope>NUCLEOTIDE SEQUENCE [LARGE SCALE GENOMIC DNA]</scope>
    <source>
        <strain evidence="7">JCM 17217</strain>
    </source>
</reference>
<dbReference type="PANTHER" id="PTHR43280">
    <property type="entry name" value="ARAC-FAMILY TRANSCRIPTIONAL REGULATOR"/>
    <property type="match status" value="1"/>
</dbReference>
<evidence type="ECO:0000256" key="3">
    <source>
        <dbReference type="ARBA" id="ARBA00023163"/>
    </source>
</evidence>
<dbReference type="EMBL" id="BAABDI010000011">
    <property type="protein sequence ID" value="GAA3973747.1"/>
    <property type="molecule type" value="Genomic_DNA"/>
</dbReference>